<dbReference type="Pfam" id="PF05705">
    <property type="entry name" value="DUF829"/>
    <property type="match status" value="1"/>
</dbReference>
<dbReference type="RefSeq" id="XP_018008080.1">
    <property type="nucleotide sequence ID" value="XM_018152591.2"/>
</dbReference>
<dbReference type="GO" id="GO:0017171">
    <property type="term" value="F:serine hydrolase activity"/>
    <property type="evidence" value="ECO:0007669"/>
    <property type="project" value="TreeGrafter"/>
</dbReference>
<accession>A0A8B7N3B8</accession>
<dbReference type="KEGG" id="hazt:108665789"/>
<dbReference type="Gene3D" id="3.40.50.1820">
    <property type="entry name" value="alpha/beta hydrolase"/>
    <property type="match status" value="1"/>
</dbReference>
<dbReference type="SUPFAM" id="SSF53474">
    <property type="entry name" value="alpha/beta-Hydrolases"/>
    <property type="match status" value="1"/>
</dbReference>
<organism evidence="1 2">
    <name type="scientific">Hyalella azteca</name>
    <name type="common">Amphipod</name>
    <dbReference type="NCBI Taxonomy" id="294128"/>
    <lineage>
        <taxon>Eukaryota</taxon>
        <taxon>Metazoa</taxon>
        <taxon>Ecdysozoa</taxon>
        <taxon>Arthropoda</taxon>
        <taxon>Crustacea</taxon>
        <taxon>Multicrustacea</taxon>
        <taxon>Malacostraca</taxon>
        <taxon>Eumalacostraca</taxon>
        <taxon>Peracarida</taxon>
        <taxon>Amphipoda</taxon>
        <taxon>Senticaudata</taxon>
        <taxon>Talitrida</taxon>
        <taxon>Talitroidea</taxon>
        <taxon>Hyalellidae</taxon>
        <taxon>Hyalella</taxon>
    </lineage>
</organism>
<dbReference type="InterPro" id="IPR008547">
    <property type="entry name" value="DUF829_TMEM53"/>
</dbReference>
<reference evidence="2" key="1">
    <citation type="submission" date="2025-08" db="UniProtKB">
        <authorList>
            <consortium name="RefSeq"/>
        </authorList>
    </citation>
    <scope>IDENTIFICATION</scope>
    <source>
        <tissue evidence="2">Whole organism</tissue>
    </source>
</reference>
<dbReference type="GeneID" id="108665789"/>
<dbReference type="PANTHER" id="PTHR20908:SF1">
    <property type="entry name" value="LD15586P"/>
    <property type="match status" value="1"/>
</dbReference>
<protein>
    <submittedName>
        <fullName evidence="2">Uncharacterized protein LOC108665789</fullName>
    </submittedName>
</protein>
<dbReference type="InterPro" id="IPR029058">
    <property type="entry name" value="AB_hydrolase_fold"/>
</dbReference>
<dbReference type="OMA" id="ASILYFR"/>
<evidence type="ECO:0000313" key="1">
    <source>
        <dbReference type="Proteomes" id="UP000694843"/>
    </source>
</evidence>
<name>A0A8B7N3B8_HYAAZ</name>
<gene>
    <name evidence="2" type="primary">LOC108665789</name>
</gene>
<keyword evidence="1" id="KW-1185">Reference proteome</keyword>
<evidence type="ECO:0000313" key="2">
    <source>
        <dbReference type="RefSeq" id="XP_018008080.1"/>
    </source>
</evidence>
<dbReference type="OrthoDB" id="77878at2759"/>
<sequence length="254" mass="29124">ARVSEAGERRLVLFFAWLTARPRHIHKYARLFTALGLDMLVVRIFPLDAMHPSSGTQVVAEQVCNFLRRRQQYEKYLVFGCSAGAYLFCEVALQVHAEPTLKTAVFDKVVGQIYDSPVDLRGVSVGIAHSITSNSFLQRVIKNYVDWFLKARYDAVTRHYEAAAQQMYRCPVRAPCLYLFSDNDPMSPEDVNETISDLWRSTGLSSRGRKFHHQTTGHCLNYHVYPQQYKDEVYKFFVEVGFVEQAVVDEALKA</sequence>
<dbReference type="PANTHER" id="PTHR20908">
    <property type="entry name" value="LD15586P"/>
    <property type="match status" value="1"/>
</dbReference>
<dbReference type="Proteomes" id="UP000694843">
    <property type="component" value="Unplaced"/>
</dbReference>
<feature type="non-terminal residue" evidence="2">
    <location>
        <position position="1"/>
    </location>
</feature>
<proteinExistence type="predicted"/>
<dbReference type="AlphaFoldDB" id="A0A8B7N3B8"/>